<sequence length="85" mass="9256">MHSDRNNQPPIAEAFAGMTVADLIRGGEPDVPDQFAARLLRTGYLKIDCSGLFTGDVYAPADEITAVYQNTVRLGRGRASLMRES</sequence>
<dbReference type="Proteomes" id="UP000542742">
    <property type="component" value="Unassembled WGS sequence"/>
</dbReference>
<dbReference type="RefSeq" id="WP_184952159.1">
    <property type="nucleotide sequence ID" value="NZ_BOMC01000056.1"/>
</dbReference>
<reference evidence="1 2" key="1">
    <citation type="submission" date="2020-08" db="EMBL/GenBank/DDBJ databases">
        <title>Sequencing the genomes of 1000 actinobacteria strains.</title>
        <authorList>
            <person name="Klenk H.-P."/>
        </authorList>
    </citation>
    <scope>NUCLEOTIDE SEQUENCE [LARGE SCALE GENOMIC DNA]</scope>
    <source>
        <strain evidence="1 2">DSM 45518</strain>
    </source>
</reference>
<dbReference type="EMBL" id="JACHMF010000001">
    <property type="protein sequence ID" value="MBB4693555.1"/>
    <property type="molecule type" value="Genomic_DNA"/>
</dbReference>
<name>A0A7W7CRT8_9ACTN</name>
<keyword evidence="2" id="KW-1185">Reference proteome</keyword>
<protein>
    <submittedName>
        <fullName evidence="1">Uncharacterized protein</fullName>
    </submittedName>
</protein>
<organism evidence="1 2">
    <name type="scientific">Paractinoplanes abujensis</name>
    <dbReference type="NCBI Taxonomy" id="882441"/>
    <lineage>
        <taxon>Bacteria</taxon>
        <taxon>Bacillati</taxon>
        <taxon>Actinomycetota</taxon>
        <taxon>Actinomycetes</taxon>
        <taxon>Micromonosporales</taxon>
        <taxon>Micromonosporaceae</taxon>
        <taxon>Paractinoplanes</taxon>
    </lineage>
</organism>
<accession>A0A7W7CRT8</accession>
<proteinExistence type="predicted"/>
<dbReference type="AlphaFoldDB" id="A0A7W7CRT8"/>
<gene>
    <name evidence="1" type="ORF">BKA14_003703</name>
</gene>
<evidence type="ECO:0000313" key="2">
    <source>
        <dbReference type="Proteomes" id="UP000542742"/>
    </source>
</evidence>
<evidence type="ECO:0000313" key="1">
    <source>
        <dbReference type="EMBL" id="MBB4693555.1"/>
    </source>
</evidence>
<comment type="caution">
    <text evidence="1">The sequence shown here is derived from an EMBL/GenBank/DDBJ whole genome shotgun (WGS) entry which is preliminary data.</text>
</comment>